<dbReference type="SMART" id="SM00256">
    <property type="entry name" value="FBOX"/>
    <property type="match status" value="1"/>
</dbReference>
<feature type="compositionally biased region" description="Polar residues" evidence="2">
    <location>
        <begin position="128"/>
        <end position="137"/>
    </location>
</feature>
<feature type="region of interest" description="Disordered" evidence="2">
    <location>
        <begin position="128"/>
        <end position="256"/>
    </location>
</feature>
<evidence type="ECO:0000259" key="3">
    <source>
        <dbReference type="PROSITE" id="PS50181"/>
    </source>
</evidence>
<dbReference type="Gene3D" id="1.20.1280.50">
    <property type="match status" value="1"/>
</dbReference>
<reference evidence="4" key="1">
    <citation type="submission" date="2021-01" db="EMBL/GenBank/DDBJ databases">
        <authorList>
            <person name="Corre E."/>
            <person name="Pelletier E."/>
            <person name="Niang G."/>
            <person name="Scheremetjew M."/>
            <person name="Finn R."/>
            <person name="Kale V."/>
            <person name="Holt S."/>
            <person name="Cochrane G."/>
            <person name="Meng A."/>
            <person name="Brown T."/>
            <person name="Cohen L."/>
        </authorList>
    </citation>
    <scope>NUCLEOTIDE SEQUENCE</scope>
    <source>
        <strain evidence="4">CCMP722</strain>
    </source>
</reference>
<evidence type="ECO:0000313" key="4">
    <source>
        <dbReference type="EMBL" id="CAD8688565.1"/>
    </source>
</evidence>
<dbReference type="Pfam" id="PF00646">
    <property type="entry name" value="F-box"/>
    <property type="match status" value="1"/>
</dbReference>
<dbReference type="InterPro" id="IPR006553">
    <property type="entry name" value="Leu-rich_rpt_Cys-con_subtyp"/>
</dbReference>
<dbReference type="GO" id="GO:0031146">
    <property type="term" value="P:SCF-dependent proteasomal ubiquitin-dependent protein catabolic process"/>
    <property type="evidence" value="ECO:0007669"/>
    <property type="project" value="TreeGrafter"/>
</dbReference>
<dbReference type="GO" id="GO:0019005">
    <property type="term" value="C:SCF ubiquitin ligase complex"/>
    <property type="evidence" value="ECO:0007669"/>
    <property type="project" value="TreeGrafter"/>
</dbReference>
<dbReference type="Pfam" id="PF25372">
    <property type="entry name" value="DUF7885"/>
    <property type="match status" value="1"/>
</dbReference>
<dbReference type="PROSITE" id="PS50181">
    <property type="entry name" value="FBOX"/>
    <property type="match status" value="1"/>
</dbReference>
<dbReference type="InterPro" id="IPR001810">
    <property type="entry name" value="F-box_dom"/>
</dbReference>
<sequence length="662" mass="71349">MENRGRADDVASLRARRAQEAMERLTLRASADYLIRLPEVGHASAVKPLSYEMLRQMGSSSSNPGPLTFPQRRRGTPGQPVGALRSRSHTVSDCFSFGAHPPATASKSFRRQEDVLWPSWGTYERTSTPLARVSTPNDGALAPGEESQLRRRQRRQPDAASRNIRIQPSLAFYKPSLEEGKQGKPARRNSERSMFPTVAANHARVNTAPSNHFSRRNSTLSRRPEDRPPPTPTYREQLQSRSAVRSSMPAGFHYAPFPPPANRLDLSASVQVSDEKPSTADLNDVEDDVLERIFAHLACHSKGQLRQVCTRWRRVFDSSVSSLKPKLLHPQLLLQRFEGLRHLDLTRCADVDDAGLKALLKSSRLRRTLTGLDLRGCSKVTDAGVSVLPGFTGLTTLDISGCREVKQPGLLALPKLQQLQALSLGMHTSPVSNLVEALAPVGASARLDLPGGAQLSDAGLAGLAEGGGLRGVRRLDLTACRLLGGPALAAALTTAPRLTHLRLSECPNVTDATLAAVAATCPHLVGLSAGLCVCVTDAGVLQLAEGCRHLAQLDLWGCHQLSRGILDALDGLDALADLNIAGCEGAACPERILRLTALTRLNLSDTSALTDRGLHALLRALPGLAELNLMGCSGLTAEGVRRARALRRGLDLSWFCPPALDD</sequence>
<gene>
    <name evidence="4" type="ORF">POBO1169_LOCUS18690</name>
</gene>
<name>A0A7S0RVQ5_9CHLO</name>
<feature type="region of interest" description="Disordered" evidence="2">
    <location>
        <begin position="57"/>
        <end position="84"/>
    </location>
</feature>
<comment type="subcellular location">
    <subcellularLocation>
        <location evidence="1">Cytoplasm</location>
        <location evidence="1">Cytoskeleton</location>
        <location evidence="1">Cilium axoneme</location>
    </subcellularLocation>
</comment>
<dbReference type="InterPro" id="IPR032675">
    <property type="entry name" value="LRR_dom_sf"/>
</dbReference>
<dbReference type="InterPro" id="IPR036047">
    <property type="entry name" value="F-box-like_dom_sf"/>
</dbReference>
<dbReference type="SUPFAM" id="SSF81383">
    <property type="entry name" value="F-box domain"/>
    <property type="match status" value="1"/>
</dbReference>
<dbReference type="GO" id="GO:0005930">
    <property type="term" value="C:axoneme"/>
    <property type="evidence" value="ECO:0007669"/>
    <property type="project" value="UniProtKB-SubCell"/>
</dbReference>
<organism evidence="4">
    <name type="scientific">Pyramimonas obovata</name>
    <dbReference type="NCBI Taxonomy" id="1411642"/>
    <lineage>
        <taxon>Eukaryota</taxon>
        <taxon>Viridiplantae</taxon>
        <taxon>Chlorophyta</taxon>
        <taxon>Pyramimonadophyceae</taxon>
        <taxon>Pyramimonadales</taxon>
        <taxon>Pyramimonadaceae</taxon>
        <taxon>Pyramimonas</taxon>
        <taxon>Pyramimonas incertae sedis</taxon>
    </lineage>
</organism>
<dbReference type="CDD" id="cd09917">
    <property type="entry name" value="F-box_SF"/>
    <property type="match status" value="1"/>
</dbReference>
<evidence type="ECO:0000256" key="1">
    <source>
        <dbReference type="ARBA" id="ARBA00004430"/>
    </source>
</evidence>
<dbReference type="PANTHER" id="PTHR13318">
    <property type="entry name" value="PARTNER OF PAIRED, ISOFORM B-RELATED"/>
    <property type="match status" value="1"/>
</dbReference>
<evidence type="ECO:0000256" key="2">
    <source>
        <dbReference type="SAM" id="MobiDB-lite"/>
    </source>
</evidence>
<accession>A0A7S0RVQ5</accession>
<proteinExistence type="predicted"/>
<dbReference type="EMBL" id="HBFA01037401">
    <property type="protein sequence ID" value="CAD8688565.1"/>
    <property type="molecule type" value="Transcribed_RNA"/>
</dbReference>
<dbReference type="SUPFAM" id="SSF52047">
    <property type="entry name" value="RNI-like"/>
    <property type="match status" value="1"/>
</dbReference>
<dbReference type="PANTHER" id="PTHR13318:SF190">
    <property type="entry name" value="PARTNER OF PAIRED, ISOFORM B"/>
    <property type="match status" value="1"/>
</dbReference>
<dbReference type="SMART" id="SM00367">
    <property type="entry name" value="LRR_CC"/>
    <property type="match status" value="8"/>
</dbReference>
<dbReference type="InterPro" id="IPR057207">
    <property type="entry name" value="FBXL15_LRR"/>
</dbReference>
<protein>
    <recommendedName>
        <fullName evidence="3">F-box domain-containing protein</fullName>
    </recommendedName>
</protein>
<dbReference type="AlphaFoldDB" id="A0A7S0RVQ5"/>
<dbReference type="Pfam" id="PF13516">
    <property type="entry name" value="LRR_6"/>
    <property type="match status" value="1"/>
</dbReference>
<feature type="compositionally biased region" description="Polar residues" evidence="2">
    <location>
        <begin position="207"/>
        <end position="221"/>
    </location>
</feature>
<dbReference type="Gene3D" id="3.80.10.10">
    <property type="entry name" value="Ribonuclease Inhibitor"/>
    <property type="match status" value="3"/>
</dbReference>
<feature type="domain" description="F-box" evidence="3">
    <location>
        <begin position="279"/>
        <end position="327"/>
    </location>
</feature>
<dbReference type="InterPro" id="IPR001611">
    <property type="entry name" value="Leu-rich_rpt"/>
</dbReference>